<dbReference type="Gene3D" id="2.60.40.10">
    <property type="entry name" value="Immunoglobulins"/>
    <property type="match status" value="2"/>
</dbReference>
<protein>
    <recommendedName>
        <fullName evidence="3">Fibronectin type-III domain-containing protein</fullName>
    </recommendedName>
</protein>
<reference evidence="1 2" key="1">
    <citation type="submission" date="2022-11" db="EMBL/GenBank/DDBJ databases">
        <title>The characterization of three novel Bacteroidetes species and genomic analysis of their roles in tidal elemental geochemical cycles.</title>
        <authorList>
            <person name="Ma K."/>
        </authorList>
    </citation>
    <scope>NUCLEOTIDE SEQUENCE [LARGE SCALE GENOMIC DNA]</scope>
    <source>
        <strain evidence="1 2">M17</strain>
    </source>
</reference>
<proteinExistence type="predicted"/>
<accession>A0ABT3RSQ5</accession>
<evidence type="ECO:0000313" key="2">
    <source>
        <dbReference type="Proteomes" id="UP001209885"/>
    </source>
</evidence>
<dbReference type="EMBL" id="JAPFQN010000006">
    <property type="protein sequence ID" value="MCX2744388.1"/>
    <property type="molecule type" value="Genomic_DNA"/>
</dbReference>
<evidence type="ECO:0008006" key="3">
    <source>
        <dbReference type="Google" id="ProtNLM"/>
    </source>
</evidence>
<evidence type="ECO:0000313" key="1">
    <source>
        <dbReference type="EMBL" id="MCX2744388.1"/>
    </source>
</evidence>
<dbReference type="RefSeq" id="WP_266056850.1">
    <property type="nucleotide sequence ID" value="NZ_JAPFQN010000006.1"/>
</dbReference>
<dbReference type="InterPro" id="IPR013783">
    <property type="entry name" value="Ig-like_fold"/>
</dbReference>
<keyword evidence="2" id="KW-1185">Reference proteome</keyword>
<gene>
    <name evidence="1" type="ORF">OO013_10950</name>
</gene>
<dbReference type="Proteomes" id="UP001209885">
    <property type="component" value="Unassembled WGS sequence"/>
</dbReference>
<sequence length="626" mass="71662">MKSYRSILIILLVLLSFDITKGQTTGLKAISRADENGVSIKWAADNYGLWRDIIDNGVIIERISQSTKEKKTFRINTADGKEFLKEGSDYTLVAAEMIFGEGEVDLGGQFGPFEYYKAAKDQEYRFGISQLVNDYSFKTAQLSGFAFRDSPVKKDTYIYRVALQNQPENFLAATVANFNGQSPEKVFFPRIFYQLNDDNSVALRWKDNSYDFVGYNIYKSIGENGFEKINEAPYINVDQAVFLDYYDSLSTTDGKVKYKVAGLTPYGDSIVSDPVVMNANVKVSGKTEINQLVDHQIDDQGRLTFYTANQLGKNTVLMHSKSESGTYAPINNSAKDQNSIWTDDPVSGYYILENNGKKSFPYLVQLLDSIAPAVPRIDFIELRDTINNVVAISFNRPSDSDFKGYRLFRRGVKGHEPIYLSATESDIYYDTLSTQAAYDYKYSVAAYDNRYNLSERSEEVVYSNKKNLWDYLSVDYDEEKPELTAFSPFEVEFTLIYGGKQVESKVFNKDFKFIVPEKYRSNFEVKLEQGDELVFQKAFIASESDREAIFDLNPRLEENKLTFEVTYPSKVRICNIYVKDGEQYRSFKRNYKVDILNEIRIGDEIKSALIEIITTDNQKINKEVSR</sequence>
<name>A0ABT3RSQ5_9BACT</name>
<comment type="caution">
    <text evidence="1">The sequence shown here is derived from an EMBL/GenBank/DDBJ whole genome shotgun (WGS) entry which is preliminary data.</text>
</comment>
<organism evidence="1 2">
    <name type="scientific">Mangrovivirga halotolerans</name>
    <dbReference type="NCBI Taxonomy" id="2993936"/>
    <lineage>
        <taxon>Bacteria</taxon>
        <taxon>Pseudomonadati</taxon>
        <taxon>Bacteroidota</taxon>
        <taxon>Cytophagia</taxon>
        <taxon>Cytophagales</taxon>
        <taxon>Mangrovivirgaceae</taxon>
        <taxon>Mangrovivirga</taxon>
    </lineage>
</organism>